<sequence length="385" mass="44795">MEKMKKRILIVTEGYFPAENYGGPPVSVRNLCNNLKDEFDFFIIAKAHDLNSKEKLSGIVEGWNTRDEAKVTYLSNDSFKSSSFNKIIKEVKPDLIYLQSFFSYTYVPQMLRISKKNDIKTLIAPRGELLEGAYRKKWKKLPYKNILKWLYIDEKVFFHATSENEINSIKSAFGNKNTILSFPNLPSGKFDKNIEKDVKKKDSGKLSLVFISRIVPKKNLIYALEILREIKGDVIFDIFGPTEDKLYWEKCQKAIKELPPNIVVNYKGILKNEEVKSRLSNYHFLLFPTLSENYGHVIVEAMLASCPVILSDQTPWNKIVEYEGGFVFPLKNKSMFIEVVQNLVLIDDNVYKNIEKNNEKFILNEIISNEEIIHQKYLFRELIKK</sequence>
<accession>A0A940SXT1</accession>
<evidence type="ECO:0000313" key="2">
    <source>
        <dbReference type="EMBL" id="MBP1043646.1"/>
    </source>
</evidence>
<comment type="caution">
    <text evidence="2">The sequence shown here is derived from an EMBL/GenBank/DDBJ whole genome shotgun (WGS) entry which is preliminary data.</text>
</comment>
<dbReference type="PANTHER" id="PTHR45947:SF3">
    <property type="entry name" value="SULFOQUINOVOSYL TRANSFERASE SQD2"/>
    <property type="match status" value="1"/>
</dbReference>
<dbReference type="Pfam" id="PF00534">
    <property type="entry name" value="Glycos_transf_1"/>
    <property type="match status" value="1"/>
</dbReference>
<dbReference type="GO" id="GO:0016758">
    <property type="term" value="F:hexosyltransferase activity"/>
    <property type="evidence" value="ECO:0007669"/>
    <property type="project" value="TreeGrafter"/>
</dbReference>
<organism evidence="2 3">
    <name type="scientific">Vagococcus allomyrinae</name>
    <dbReference type="NCBI Taxonomy" id="2794353"/>
    <lineage>
        <taxon>Bacteria</taxon>
        <taxon>Bacillati</taxon>
        <taxon>Bacillota</taxon>
        <taxon>Bacilli</taxon>
        <taxon>Lactobacillales</taxon>
        <taxon>Enterococcaceae</taxon>
        <taxon>Vagococcus</taxon>
    </lineage>
</organism>
<dbReference type="RefSeq" id="WP_209531460.1">
    <property type="nucleotide sequence ID" value="NZ_JAEEGA010000018.1"/>
</dbReference>
<evidence type="ECO:0000313" key="3">
    <source>
        <dbReference type="Proteomes" id="UP000674938"/>
    </source>
</evidence>
<dbReference type="SUPFAM" id="SSF53756">
    <property type="entry name" value="UDP-Glycosyltransferase/glycogen phosphorylase"/>
    <property type="match status" value="1"/>
</dbReference>
<dbReference type="InterPro" id="IPR050194">
    <property type="entry name" value="Glycosyltransferase_grp1"/>
</dbReference>
<feature type="domain" description="Glycosyl transferase family 1" evidence="1">
    <location>
        <begin position="192"/>
        <end position="360"/>
    </location>
</feature>
<gene>
    <name evidence="2" type="ORF">I6N95_21700</name>
</gene>
<proteinExistence type="predicted"/>
<dbReference type="PANTHER" id="PTHR45947">
    <property type="entry name" value="SULFOQUINOVOSYL TRANSFERASE SQD2"/>
    <property type="match status" value="1"/>
</dbReference>
<reference evidence="2" key="1">
    <citation type="submission" date="2020-12" db="EMBL/GenBank/DDBJ databases">
        <title>Vagococcus allomyrinae sp. nov. and Enterococcus lavae sp. nov., isolated from the larvae of Allomyrina dichotoma.</title>
        <authorList>
            <person name="Lee S.D."/>
        </authorList>
    </citation>
    <scope>NUCLEOTIDE SEQUENCE</scope>
    <source>
        <strain evidence="2">BWB3-3</strain>
    </source>
</reference>
<name>A0A940SXT1_9ENTE</name>
<dbReference type="InterPro" id="IPR001296">
    <property type="entry name" value="Glyco_trans_1"/>
</dbReference>
<keyword evidence="3" id="KW-1185">Reference proteome</keyword>
<dbReference type="EMBL" id="JAEEGA010000018">
    <property type="protein sequence ID" value="MBP1043646.1"/>
    <property type="molecule type" value="Genomic_DNA"/>
</dbReference>
<evidence type="ECO:0000259" key="1">
    <source>
        <dbReference type="Pfam" id="PF00534"/>
    </source>
</evidence>
<dbReference type="Proteomes" id="UP000674938">
    <property type="component" value="Unassembled WGS sequence"/>
</dbReference>
<protein>
    <submittedName>
        <fullName evidence="2">Glycosyltransferase family 4 protein</fullName>
    </submittedName>
</protein>
<dbReference type="CDD" id="cd03801">
    <property type="entry name" value="GT4_PimA-like"/>
    <property type="match status" value="1"/>
</dbReference>
<dbReference type="AlphaFoldDB" id="A0A940SXT1"/>
<dbReference type="Gene3D" id="3.40.50.2000">
    <property type="entry name" value="Glycogen Phosphorylase B"/>
    <property type="match status" value="2"/>
</dbReference>